<protein>
    <submittedName>
        <fullName evidence="11">DNA-binding response regulator</fullName>
    </submittedName>
</protein>
<keyword evidence="3 8" id="KW-0597">Phosphoprotein</keyword>
<keyword evidence="4" id="KW-0902">Two-component regulatory system</keyword>
<proteinExistence type="predicted"/>
<dbReference type="Pfam" id="PF00072">
    <property type="entry name" value="Response_reg"/>
    <property type="match status" value="1"/>
</dbReference>
<dbReference type="PRINTS" id="PR00032">
    <property type="entry name" value="HTHARAC"/>
</dbReference>
<evidence type="ECO:0000256" key="7">
    <source>
        <dbReference type="ARBA" id="ARBA00023163"/>
    </source>
</evidence>
<keyword evidence="5" id="KW-0805">Transcription regulation</keyword>
<dbReference type="Proteomes" id="UP000245202">
    <property type="component" value="Unassembled WGS sequence"/>
</dbReference>
<dbReference type="SMART" id="SM00342">
    <property type="entry name" value="HTH_ARAC"/>
    <property type="match status" value="1"/>
</dbReference>
<comment type="caution">
    <text evidence="11">The sequence shown here is derived from an EMBL/GenBank/DDBJ whole genome shotgun (WGS) entry which is preliminary data.</text>
</comment>
<evidence type="ECO:0000256" key="4">
    <source>
        <dbReference type="ARBA" id="ARBA00023012"/>
    </source>
</evidence>
<dbReference type="SUPFAM" id="SSF52172">
    <property type="entry name" value="CheY-like"/>
    <property type="match status" value="1"/>
</dbReference>
<organism evidence="11 12">
    <name type="scientific">Paenibacillus agaridevorans</name>
    <dbReference type="NCBI Taxonomy" id="171404"/>
    <lineage>
        <taxon>Bacteria</taxon>
        <taxon>Bacillati</taxon>
        <taxon>Bacillota</taxon>
        <taxon>Bacilli</taxon>
        <taxon>Bacillales</taxon>
        <taxon>Paenibacillaceae</taxon>
        <taxon>Paenibacillus</taxon>
    </lineage>
</organism>
<dbReference type="InterPro" id="IPR001789">
    <property type="entry name" value="Sig_transdc_resp-reg_receiver"/>
</dbReference>
<evidence type="ECO:0000256" key="8">
    <source>
        <dbReference type="PROSITE-ProRule" id="PRU00169"/>
    </source>
</evidence>
<evidence type="ECO:0000313" key="12">
    <source>
        <dbReference type="Proteomes" id="UP000245202"/>
    </source>
</evidence>
<feature type="modified residue" description="4-aspartylphosphate" evidence="8">
    <location>
        <position position="55"/>
    </location>
</feature>
<keyword evidence="6 11" id="KW-0238">DNA-binding</keyword>
<evidence type="ECO:0000256" key="6">
    <source>
        <dbReference type="ARBA" id="ARBA00023125"/>
    </source>
</evidence>
<comment type="subcellular location">
    <subcellularLocation>
        <location evidence="1">Cytoplasm</location>
    </subcellularLocation>
</comment>
<evidence type="ECO:0000259" key="9">
    <source>
        <dbReference type="PROSITE" id="PS01124"/>
    </source>
</evidence>
<evidence type="ECO:0000259" key="10">
    <source>
        <dbReference type="PROSITE" id="PS50110"/>
    </source>
</evidence>
<dbReference type="Gene3D" id="1.10.10.60">
    <property type="entry name" value="Homeodomain-like"/>
    <property type="match status" value="2"/>
</dbReference>
<sequence>MFKVMVVDNESWIRKGIKAFIDWERLGLIAELEAADGLEALQLAEESRPDILITDVRMPEMDGIELATKMLAMYPNLKVLIVSGYSDFEYVKAAIELEAVSYILKPIRKQELNEMLERAIEKLNAESVEQRMAGHLPKLLEKHAADLCRGTGMQETPVAFLDALQLSHMEGKCLACVIFVGDESPYEAETMSILLEQAAMSLPTGRRRFILWDRRGSRLSAVVLAEDRVRLHSFVKNVLMALGKENIVGVWAVSGDPVDRNEPAGLSDSYQEALAMSENYAINRSSSFIPYSLAEEEGASYKYPLHLQKRLSELVARNDRKGYVAIVSDISDFFRQTEGATLKHARSFFLSIVSDTVRTILSGPSFNETIVDKGFRFCLDIDSYEDLRRMEAWLLQFLQVLGDFMDQSGKRDIDRSIMMAANYIREHYSDNISLHSVSTRYHITSNYFSTMFKEVIGENFAQFLTRVRMEKAKGLLAESDIKVMQIGEMVGYTDSRYFSKLFKKHCGLMPTEFRQSRMNLNQSGEL</sequence>
<dbReference type="GO" id="GO:0043565">
    <property type="term" value="F:sequence-specific DNA binding"/>
    <property type="evidence" value="ECO:0007669"/>
    <property type="project" value="InterPro"/>
</dbReference>
<evidence type="ECO:0000256" key="3">
    <source>
        <dbReference type="ARBA" id="ARBA00022553"/>
    </source>
</evidence>
<dbReference type="GO" id="GO:0005737">
    <property type="term" value="C:cytoplasm"/>
    <property type="evidence" value="ECO:0007669"/>
    <property type="project" value="UniProtKB-SubCell"/>
</dbReference>
<dbReference type="PANTHER" id="PTHR42713">
    <property type="entry name" value="HISTIDINE KINASE-RELATED"/>
    <property type="match status" value="1"/>
</dbReference>
<reference evidence="11 12" key="1">
    <citation type="submission" date="2017-08" db="EMBL/GenBank/DDBJ databases">
        <title>Substantial Increase in Enzyme Production by Combined Drug-Resistance Mutations in Paenibacillus agaridevorans.</title>
        <authorList>
            <person name="Tanaka Y."/>
            <person name="Funane K."/>
            <person name="Hosaka T."/>
            <person name="Shiwa Y."/>
            <person name="Fujita N."/>
            <person name="Miyazaki T."/>
            <person name="Yoshikawa H."/>
            <person name="Murakami K."/>
            <person name="Kasahara K."/>
            <person name="Inaoka T."/>
            <person name="Hiraga Y."/>
            <person name="Ochi K."/>
        </authorList>
    </citation>
    <scope>NUCLEOTIDE SEQUENCE [LARGE SCALE GENOMIC DNA]</scope>
    <source>
        <strain evidence="11 12">T-3040</strain>
    </source>
</reference>
<accession>A0A2R5ENW8</accession>
<dbReference type="CDD" id="cd17536">
    <property type="entry name" value="REC_YesN-like"/>
    <property type="match status" value="1"/>
</dbReference>
<dbReference type="Gene3D" id="3.40.50.2300">
    <property type="match status" value="1"/>
</dbReference>
<evidence type="ECO:0000256" key="5">
    <source>
        <dbReference type="ARBA" id="ARBA00023015"/>
    </source>
</evidence>
<dbReference type="InterPro" id="IPR020449">
    <property type="entry name" value="Tscrpt_reg_AraC-type_HTH"/>
</dbReference>
<dbReference type="PROSITE" id="PS01124">
    <property type="entry name" value="HTH_ARAC_FAMILY_2"/>
    <property type="match status" value="1"/>
</dbReference>
<dbReference type="SUPFAM" id="SSF46689">
    <property type="entry name" value="Homeodomain-like"/>
    <property type="match status" value="2"/>
</dbReference>
<dbReference type="GO" id="GO:0000160">
    <property type="term" value="P:phosphorelay signal transduction system"/>
    <property type="evidence" value="ECO:0007669"/>
    <property type="project" value="UniProtKB-KW"/>
</dbReference>
<dbReference type="PROSITE" id="PS50110">
    <property type="entry name" value="RESPONSE_REGULATORY"/>
    <property type="match status" value="1"/>
</dbReference>
<dbReference type="Pfam" id="PF12833">
    <property type="entry name" value="HTH_18"/>
    <property type="match status" value="1"/>
</dbReference>
<dbReference type="SMART" id="SM00448">
    <property type="entry name" value="REC"/>
    <property type="match status" value="1"/>
</dbReference>
<gene>
    <name evidence="11" type="ORF">PAT3040_02977</name>
</gene>
<dbReference type="AlphaFoldDB" id="A0A2R5ENW8"/>
<keyword evidence="7" id="KW-0804">Transcription</keyword>
<name>A0A2R5ENW8_9BACL</name>
<dbReference type="InterPro" id="IPR009057">
    <property type="entry name" value="Homeodomain-like_sf"/>
</dbReference>
<dbReference type="InterPro" id="IPR051552">
    <property type="entry name" value="HptR"/>
</dbReference>
<keyword evidence="12" id="KW-1185">Reference proteome</keyword>
<dbReference type="PANTHER" id="PTHR42713:SF3">
    <property type="entry name" value="TRANSCRIPTIONAL REGULATORY PROTEIN HPTR"/>
    <property type="match status" value="1"/>
</dbReference>
<keyword evidence="2" id="KW-0963">Cytoplasm</keyword>
<dbReference type="RefSeq" id="WP_108993354.1">
    <property type="nucleotide sequence ID" value="NZ_BDQX01000163.1"/>
</dbReference>
<feature type="domain" description="HTH araC/xylS-type" evidence="9">
    <location>
        <begin position="418"/>
        <end position="516"/>
    </location>
</feature>
<evidence type="ECO:0000313" key="11">
    <source>
        <dbReference type="EMBL" id="GBG08396.1"/>
    </source>
</evidence>
<evidence type="ECO:0000256" key="1">
    <source>
        <dbReference type="ARBA" id="ARBA00004496"/>
    </source>
</evidence>
<evidence type="ECO:0000256" key="2">
    <source>
        <dbReference type="ARBA" id="ARBA00022490"/>
    </source>
</evidence>
<dbReference type="InterPro" id="IPR011006">
    <property type="entry name" value="CheY-like_superfamily"/>
</dbReference>
<dbReference type="GO" id="GO:0003700">
    <property type="term" value="F:DNA-binding transcription factor activity"/>
    <property type="evidence" value="ECO:0007669"/>
    <property type="project" value="InterPro"/>
</dbReference>
<dbReference type="InterPro" id="IPR018060">
    <property type="entry name" value="HTH_AraC"/>
</dbReference>
<dbReference type="EMBL" id="BDQX01000163">
    <property type="protein sequence ID" value="GBG08396.1"/>
    <property type="molecule type" value="Genomic_DNA"/>
</dbReference>
<feature type="domain" description="Response regulatory" evidence="10">
    <location>
        <begin position="3"/>
        <end position="120"/>
    </location>
</feature>